<gene>
    <name evidence="2" type="ORF">IscW_ISCW018816</name>
</gene>
<proteinExistence type="predicted"/>
<feature type="non-terminal residue" evidence="2">
    <location>
        <position position="99"/>
    </location>
</feature>
<dbReference type="HOGENOM" id="CLU_2326625_0_0_1"/>
<protein>
    <submittedName>
        <fullName evidence="2 3">Uncharacterized protein</fullName>
    </submittedName>
</protein>
<feature type="compositionally biased region" description="Polar residues" evidence="1">
    <location>
        <begin position="80"/>
        <end position="99"/>
    </location>
</feature>
<evidence type="ECO:0000313" key="3">
    <source>
        <dbReference type="EnsemblMetazoa" id="ISCW018816-PA"/>
    </source>
</evidence>
<feature type="region of interest" description="Disordered" evidence="1">
    <location>
        <begin position="1"/>
        <end position="63"/>
    </location>
</feature>
<dbReference type="EMBL" id="ABJB011088446">
    <property type="status" value="NOT_ANNOTATED_CDS"/>
    <property type="molecule type" value="Genomic_DNA"/>
</dbReference>
<keyword evidence="4" id="KW-1185">Reference proteome</keyword>
<dbReference type="EMBL" id="DS754115">
    <property type="protein sequence ID" value="EEC08216.1"/>
    <property type="molecule type" value="Genomic_DNA"/>
</dbReference>
<dbReference type="VEuPathDB" id="VectorBase:ISCW018816"/>
<evidence type="ECO:0000256" key="1">
    <source>
        <dbReference type="SAM" id="MobiDB-lite"/>
    </source>
</evidence>
<feature type="compositionally biased region" description="Polar residues" evidence="1">
    <location>
        <begin position="8"/>
        <end position="24"/>
    </location>
</feature>
<reference evidence="3" key="2">
    <citation type="submission" date="2020-05" db="UniProtKB">
        <authorList>
            <consortium name="EnsemblMetazoa"/>
        </authorList>
    </citation>
    <scope>IDENTIFICATION</scope>
    <source>
        <strain evidence="3">wikel</strain>
    </source>
</reference>
<feature type="non-terminal residue" evidence="2">
    <location>
        <position position="1"/>
    </location>
</feature>
<dbReference type="InParanoid" id="B7PNP4"/>
<dbReference type="AlphaFoldDB" id="B7PNP4"/>
<name>B7PNP4_IXOSC</name>
<dbReference type="PaxDb" id="6945-B7PNP4"/>
<evidence type="ECO:0000313" key="2">
    <source>
        <dbReference type="EMBL" id="EEC08216.1"/>
    </source>
</evidence>
<accession>B7PNP4</accession>
<reference evidence="2 4" key="1">
    <citation type="submission" date="2008-03" db="EMBL/GenBank/DDBJ databases">
        <title>Annotation of Ixodes scapularis.</title>
        <authorList>
            <consortium name="Ixodes scapularis Genome Project Consortium"/>
            <person name="Caler E."/>
            <person name="Hannick L.I."/>
            <person name="Bidwell S."/>
            <person name="Joardar V."/>
            <person name="Thiagarajan M."/>
            <person name="Amedeo P."/>
            <person name="Galinsky K.J."/>
            <person name="Schobel S."/>
            <person name="Inman J."/>
            <person name="Hostetler J."/>
            <person name="Miller J."/>
            <person name="Hammond M."/>
            <person name="Megy K."/>
            <person name="Lawson D."/>
            <person name="Kodira C."/>
            <person name="Sutton G."/>
            <person name="Meyer J."/>
            <person name="Hill C.A."/>
            <person name="Birren B."/>
            <person name="Nene V."/>
            <person name="Collins F."/>
            <person name="Alarcon-Chaidez F."/>
            <person name="Wikel S."/>
            <person name="Strausberg R."/>
        </authorList>
    </citation>
    <scope>NUCLEOTIDE SEQUENCE [LARGE SCALE GENOMIC DNA]</scope>
    <source>
        <strain evidence="4">Wikel</strain>
        <strain evidence="2">Wikel colony</strain>
    </source>
</reference>
<dbReference type="Proteomes" id="UP000001555">
    <property type="component" value="Unassembled WGS sequence"/>
</dbReference>
<dbReference type="VEuPathDB" id="VectorBase:ISCI018816"/>
<organism>
    <name type="scientific">Ixodes scapularis</name>
    <name type="common">Black-legged tick</name>
    <name type="synonym">Deer tick</name>
    <dbReference type="NCBI Taxonomy" id="6945"/>
    <lineage>
        <taxon>Eukaryota</taxon>
        <taxon>Metazoa</taxon>
        <taxon>Ecdysozoa</taxon>
        <taxon>Arthropoda</taxon>
        <taxon>Chelicerata</taxon>
        <taxon>Arachnida</taxon>
        <taxon>Acari</taxon>
        <taxon>Parasitiformes</taxon>
        <taxon>Ixodida</taxon>
        <taxon>Ixodoidea</taxon>
        <taxon>Ixodidae</taxon>
        <taxon>Ixodinae</taxon>
        <taxon>Ixodes</taxon>
    </lineage>
</organism>
<evidence type="ECO:0000313" key="4">
    <source>
        <dbReference type="Proteomes" id="UP000001555"/>
    </source>
</evidence>
<dbReference type="EnsemblMetazoa" id="ISCW018816-RA">
    <property type="protein sequence ID" value="ISCW018816-PA"/>
    <property type="gene ID" value="ISCW018816"/>
</dbReference>
<feature type="region of interest" description="Disordered" evidence="1">
    <location>
        <begin position="75"/>
        <end position="99"/>
    </location>
</feature>
<sequence length="99" mass="10747">LIEPRGASSASTDPSHSLPANPSRVSERAKRRARAAALLRTNHKAPRPAPCPAGMHPSPCLPKPLRIRTQYARKRRANLEKSSSSTRLQYPLSPVSSSS</sequence>